<proteinExistence type="predicted"/>
<sequence length="85" mass="9032">MSKKLAHLKVSGSGCVATVNLALAADKGGHGQDEILVNNAPLLCLIVNIRHRDTMDLKVIDSGTIIQFCGTFIGEETDSGIIRLL</sequence>
<dbReference type="AlphaFoldDB" id="A0A5B0Q181"/>
<reference evidence="1 2" key="1">
    <citation type="submission" date="2019-05" db="EMBL/GenBank/DDBJ databases">
        <title>Emergence of the Ug99 lineage of the wheat stem rust pathogen through somatic hybridization.</title>
        <authorList>
            <person name="Li F."/>
            <person name="Upadhyaya N.M."/>
            <person name="Sperschneider J."/>
            <person name="Matny O."/>
            <person name="Nguyen-Phuc H."/>
            <person name="Mago R."/>
            <person name="Raley C."/>
            <person name="Miller M.E."/>
            <person name="Silverstein K.A.T."/>
            <person name="Henningsen E."/>
            <person name="Hirsch C.D."/>
            <person name="Visser B."/>
            <person name="Pretorius Z.A."/>
            <person name="Steffenson B.J."/>
            <person name="Schwessinger B."/>
            <person name="Dodds P.N."/>
            <person name="Figueroa M."/>
        </authorList>
    </citation>
    <scope>NUCLEOTIDE SEQUENCE [LARGE SCALE GENOMIC DNA]</scope>
    <source>
        <strain evidence="1 2">Ug99</strain>
    </source>
</reference>
<gene>
    <name evidence="1" type="ORF">PGTUg99_017234</name>
</gene>
<dbReference type="Proteomes" id="UP000325313">
    <property type="component" value="Unassembled WGS sequence"/>
</dbReference>
<evidence type="ECO:0000313" key="1">
    <source>
        <dbReference type="EMBL" id="KAA1106843.1"/>
    </source>
</evidence>
<accession>A0A5B0Q181</accession>
<evidence type="ECO:0000313" key="2">
    <source>
        <dbReference type="Proteomes" id="UP000325313"/>
    </source>
</evidence>
<dbReference type="EMBL" id="VDEP01000309">
    <property type="protein sequence ID" value="KAA1106843.1"/>
    <property type="molecule type" value="Genomic_DNA"/>
</dbReference>
<protein>
    <submittedName>
        <fullName evidence="1">Uncharacterized protein</fullName>
    </submittedName>
</protein>
<organism evidence="1 2">
    <name type="scientific">Puccinia graminis f. sp. tritici</name>
    <dbReference type="NCBI Taxonomy" id="56615"/>
    <lineage>
        <taxon>Eukaryota</taxon>
        <taxon>Fungi</taxon>
        <taxon>Dikarya</taxon>
        <taxon>Basidiomycota</taxon>
        <taxon>Pucciniomycotina</taxon>
        <taxon>Pucciniomycetes</taxon>
        <taxon>Pucciniales</taxon>
        <taxon>Pucciniaceae</taxon>
        <taxon>Puccinia</taxon>
    </lineage>
</organism>
<name>A0A5B0Q181_PUCGR</name>
<comment type="caution">
    <text evidence="1">The sequence shown here is derived from an EMBL/GenBank/DDBJ whole genome shotgun (WGS) entry which is preliminary data.</text>
</comment>